<evidence type="ECO:0000313" key="2">
    <source>
        <dbReference type="EMBL" id="NKZ23694.1"/>
    </source>
</evidence>
<keyword evidence="1" id="KW-0812">Transmembrane</keyword>
<protein>
    <submittedName>
        <fullName evidence="2">Alkaline shock response membrane anchor protein AmaP</fullName>
    </submittedName>
</protein>
<proteinExistence type="predicted"/>
<dbReference type="EMBL" id="JAAXPN010000001">
    <property type="protein sequence ID" value="NKZ23694.1"/>
    <property type="molecule type" value="Genomic_DNA"/>
</dbReference>
<dbReference type="Proteomes" id="UP000549765">
    <property type="component" value="Unassembled WGS sequence"/>
</dbReference>
<keyword evidence="3" id="KW-1185">Reference proteome</keyword>
<name>A0A7X6N1U3_9LACO</name>
<evidence type="ECO:0000313" key="3">
    <source>
        <dbReference type="Proteomes" id="UP000549765"/>
    </source>
</evidence>
<dbReference type="NCBIfam" id="NF033218">
    <property type="entry name" value="anchor_AmaP"/>
    <property type="match status" value="1"/>
</dbReference>
<reference evidence="2 3" key="1">
    <citation type="submission" date="2020-04" db="EMBL/GenBank/DDBJ databases">
        <title>MicrobeNet Type strains.</title>
        <authorList>
            <person name="Nicholson A.C."/>
        </authorList>
    </citation>
    <scope>NUCLEOTIDE SEQUENCE [LARGE SCALE GENOMIC DNA]</scope>
    <source>
        <strain evidence="2 3">CCUG 61472</strain>
    </source>
</reference>
<gene>
    <name evidence="2" type="primary">amaP</name>
    <name evidence="2" type="ORF">HF964_02575</name>
</gene>
<dbReference type="AlphaFoldDB" id="A0A7X6N1U3"/>
<organism evidence="2 3">
    <name type="scientific">Periweissella fabalis</name>
    <dbReference type="NCBI Taxonomy" id="1070421"/>
    <lineage>
        <taxon>Bacteria</taxon>
        <taxon>Bacillati</taxon>
        <taxon>Bacillota</taxon>
        <taxon>Bacilli</taxon>
        <taxon>Lactobacillales</taxon>
        <taxon>Lactobacillaceae</taxon>
        <taxon>Periweissella</taxon>
    </lineage>
</organism>
<keyword evidence="1" id="KW-1133">Transmembrane helix</keyword>
<accession>A0A7X6N1U3</accession>
<feature type="transmembrane region" description="Helical" evidence="1">
    <location>
        <begin position="50"/>
        <end position="75"/>
    </location>
</feature>
<dbReference type="RefSeq" id="WP_168721479.1">
    <property type="nucleotide sequence ID" value="NZ_JAAXPN010000001.1"/>
</dbReference>
<sequence length="186" mass="21281">MKKWQKFILSILLILYAIPLAEFVWPVEFYRVLQSINDFLAKIHVPKIPWLTVSFNTGIVLLGLLLIIWLVVLFAPIARLELILRSDKDGQLELSNKSIASYTELAVIKAGLFNPRVKVKSTRNHVKIAVRAATEGNQLLKPQLTAITDRLNHQITNFIGDDAFKVHTKILIDQQQKHEKTRPRVV</sequence>
<keyword evidence="1" id="KW-0472">Membrane</keyword>
<evidence type="ECO:0000256" key="1">
    <source>
        <dbReference type="SAM" id="Phobius"/>
    </source>
</evidence>
<comment type="caution">
    <text evidence="2">The sequence shown here is derived from an EMBL/GenBank/DDBJ whole genome shotgun (WGS) entry which is preliminary data.</text>
</comment>